<evidence type="ECO:0000313" key="2">
    <source>
        <dbReference type="Proteomes" id="UP000284763"/>
    </source>
</evidence>
<dbReference type="GO" id="GO:0016740">
    <property type="term" value="F:transferase activity"/>
    <property type="evidence" value="ECO:0007669"/>
    <property type="project" value="UniProtKB-KW"/>
</dbReference>
<comment type="caution">
    <text evidence="1">The sequence shown here is derived from an EMBL/GenBank/DDBJ whole genome shotgun (WGS) entry which is preliminary data.</text>
</comment>
<organism evidence="1 2">
    <name type="scientific">Methanosalsum natronophilum</name>
    <dbReference type="NCBI Taxonomy" id="768733"/>
    <lineage>
        <taxon>Archaea</taxon>
        <taxon>Methanobacteriati</taxon>
        <taxon>Methanobacteriota</taxon>
        <taxon>Stenosarchaea group</taxon>
        <taxon>Methanomicrobia</taxon>
        <taxon>Methanosarcinales</taxon>
        <taxon>Methanosarcinaceae</taxon>
        <taxon>Methanosalsum</taxon>
    </lineage>
</organism>
<dbReference type="Proteomes" id="UP000284763">
    <property type="component" value="Unassembled WGS sequence"/>
</dbReference>
<protein>
    <submittedName>
        <fullName evidence="1">Nucleotidyltransferase</fullName>
    </submittedName>
</protein>
<keyword evidence="1" id="KW-0808">Transferase</keyword>
<dbReference type="EMBL" id="QZAB01000524">
    <property type="protein sequence ID" value="RQD81185.1"/>
    <property type="molecule type" value="Genomic_DNA"/>
</dbReference>
<feature type="non-terminal residue" evidence="1">
    <location>
        <position position="30"/>
    </location>
</feature>
<gene>
    <name evidence="1" type="ORF">D5R95_08255</name>
</gene>
<reference evidence="1 2" key="1">
    <citation type="submission" date="2018-08" db="EMBL/GenBank/DDBJ databases">
        <title>The metabolism and importance of syntrophic acetate oxidation coupled to methane or sulfide production in haloalkaline environments.</title>
        <authorList>
            <person name="Timmers P.H.A."/>
            <person name="Vavourakis C.D."/>
            <person name="Sorokin D.Y."/>
            <person name="Sinninghe Damste J.S."/>
            <person name="Muyzer G."/>
            <person name="Stams A.J.M."/>
            <person name="Plugge C.M."/>
        </authorList>
    </citation>
    <scope>NUCLEOTIDE SEQUENCE [LARGE SCALE GENOMIC DNA]</scope>
    <source>
        <strain evidence="1">MSAO_Arc3</strain>
    </source>
</reference>
<sequence length="30" mass="3165">MDAIVMVGGRGGDIGIEEKPTLLLLDKPLI</sequence>
<accession>A0A3R7XEW7</accession>
<proteinExistence type="predicted"/>
<dbReference type="AlphaFoldDB" id="A0A3R7XEW7"/>
<name>A0A3R7XEW7_9EURY</name>
<evidence type="ECO:0000313" key="1">
    <source>
        <dbReference type="EMBL" id="RQD81185.1"/>
    </source>
</evidence>